<dbReference type="EMBL" id="JAULJE010000020">
    <property type="protein sequence ID" value="KAK1331528.1"/>
    <property type="molecule type" value="Genomic_DNA"/>
</dbReference>
<evidence type="ECO:0000256" key="1">
    <source>
        <dbReference type="ARBA" id="ARBA00004141"/>
    </source>
</evidence>
<evidence type="ECO:0000256" key="3">
    <source>
        <dbReference type="ARBA" id="ARBA00022448"/>
    </source>
</evidence>
<evidence type="ECO:0000256" key="2">
    <source>
        <dbReference type="ARBA" id="ARBA00006772"/>
    </source>
</evidence>
<feature type="transmembrane region" description="Helical" evidence="10">
    <location>
        <begin position="39"/>
        <end position="67"/>
    </location>
</feature>
<feature type="transmembrane region" description="Helical" evidence="10">
    <location>
        <begin position="250"/>
        <end position="275"/>
    </location>
</feature>
<dbReference type="PROSITE" id="PS01271">
    <property type="entry name" value="NA_SULFATE"/>
    <property type="match status" value="1"/>
</dbReference>
<protein>
    <recommendedName>
        <fullName evidence="13">Solute carrier family 13 member 5</fullName>
    </recommendedName>
</protein>
<evidence type="ECO:0008006" key="13">
    <source>
        <dbReference type="Google" id="ProtNLM"/>
    </source>
</evidence>
<comment type="similarity">
    <text evidence="2">Belongs to the SLC13A/DASS transporter (TC 2.A.47) family. NADC subfamily.</text>
</comment>
<keyword evidence="4 10" id="KW-0812">Transmembrane</keyword>
<dbReference type="GO" id="GO:0015141">
    <property type="term" value="F:succinate transmembrane transporter activity"/>
    <property type="evidence" value="ECO:0007669"/>
    <property type="project" value="TreeGrafter"/>
</dbReference>
<evidence type="ECO:0000256" key="7">
    <source>
        <dbReference type="ARBA" id="ARBA00023136"/>
    </source>
</evidence>
<feature type="transmembrane region" description="Helical" evidence="10">
    <location>
        <begin position="12"/>
        <end position="33"/>
    </location>
</feature>
<evidence type="ECO:0000313" key="12">
    <source>
        <dbReference type="Proteomes" id="UP001177744"/>
    </source>
</evidence>
<keyword evidence="5 10" id="KW-1133">Transmembrane helix</keyword>
<evidence type="ECO:0000256" key="6">
    <source>
        <dbReference type="ARBA" id="ARBA00023053"/>
    </source>
</evidence>
<dbReference type="AlphaFoldDB" id="A0AA40LHA9"/>
<feature type="region of interest" description="Disordered" evidence="9">
    <location>
        <begin position="164"/>
        <end position="201"/>
    </location>
</feature>
<keyword evidence="8" id="KW-0739">Sodium transport</keyword>
<dbReference type="GO" id="GO:0015137">
    <property type="term" value="F:citrate transmembrane transporter activity"/>
    <property type="evidence" value="ECO:0007669"/>
    <property type="project" value="TreeGrafter"/>
</dbReference>
<evidence type="ECO:0000256" key="9">
    <source>
        <dbReference type="SAM" id="MobiDB-lite"/>
    </source>
</evidence>
<dbReference type="GO" id="GO:0005886">
    <property type="term" value="C:plasma membrane"/>
    <property type="evidence" value="ECO:0007669"/>
    <property type="project" value="TreeGrafter"/>
</dbReference>
<feature type="transmembrane region" description="Helical" evidence="10">
    <location>
        <begin position="310"/>
        <end position="332"/>
    </location>
</feature>
<comment type="subcellular location">
    <subcellularLocation>
        <location evidence="1">Membrane</location>
        <topology evidence="1">Multi-pass membrane protein</topology>
    </subcellularLocation>
</comment>
<keyword evidence="6" id="KW-0915">Sodium</keyword>
<keyword evidence="12" id="KW-1185">Reference proteome</keyword>
<dbReference type="PANTHER" id="PTHR10283">
    <property type="entry name" value="SOLUTE CARRIER FAMILY 13 MEMBER"/>
    <property type="match status" value="1"/>
</dbReference>
<feature type="transmembrane region" description="Helical" evidence="10">
    <location>
        <begin position="210"/>
        <end position="230"/>
    </location>
</feature>
<evidence type="ECO:0000256" key="5">
    <source>
        <dbReference type="ARBA" id="ARBA00022989"/>
    </source>
</evidence>
<proteinExistence type="inferred from homology"/>
<evidence type="ECO:0000256" key="4">
    <source>
        <dbReference type="ARBA" id="ARBA00022692"/>
    </source>
</evidence>
<dbReference type="GO" id="GO:0015741">
    <property type="term" value="P:fumarate transport"/>
    <property type="evidence" value="ECO:0007669"/>
    <property type="project" value="TreeGrafter"/>
</dbReference>
<keyword evidence="3" id="KW-0813">Transport</keyword>
<dbReference type="GO" id="GO:0017153">
    <property type="term" value="F:sodium:dicarboxylate symporter activity"/>
    <property type="evidence" value="ECO:0007669"/>
    <property type="project" value="TreeGrafter"/>
</dbReference>
<sequence length="693" mass="76862">MASALSYVSKFKSFVILFVTPILLLPLIILVPTKVARCAYVIIIMAIYWCTEVIPLAVTALLPALLFPLLKVLDSKQVCVQYMKDTNMLFLGGLIVAVAVERWNLHKRIALRTLLWVGTKPARLMLGFMGATAFLSMWISNTATTAMMVPIVEAVLQQMHSKRKASKGSMRPLEPAEKGNSGELPGSQVIFEDPDTQLPESRDRKNMCKALTLCICYAASIGGTATLTGTGPNVVLQGQMQTLFPDSKDIVNFASWFEFAFPNMLIMLLLAWLWLKYLFLGFTSQKGFSLERKISEKATYEMLKEEYRNLGPFSFAEANVLLCFFLLVFLWFSRDPGFVPGWVSITWVEGKTKSIGDHLVNPDFSRIWPRGHDAYPGDSTGSESEVYHRRHRGHLHGHIAIHCAFAEAKFNFRRQTEEEWKIPFYPPALLDWKVTQEKVPWGILLLLGGGFALAKACEVTSLAVGCPGSPSFTERVANELIHPCTPAPCIPAPLHPCTLGWPRGCLNGWGSKWSPCTFCPHHAISLILTVLVAIFTECTSNVATASLFLPIFASMSRTIGLNPLYVMLPCTLSASFAFMLPVATPPNAIVFAYGHLKVSDMVMQLLLFTPISSDAFVMRDNLFINDLALVPSVPFTSVLNPADLRVLTLGPDLPQVKAGSMMNIIGILCVFLAINTWGRVIFDLEHFPDWATI</sequence>
<feature type="transmembrane region" description="Helical" evidence="10">
    <location>
        <begin position="660"/>
        <end position="678"/>
    </location>
</feature>
<feature type="transmembrane region" description="Helical" evidence="10">
    <location>
        <begin position="524"/>
        <end position="552"/>
    </location>
</feature>
<evidence type="ECO:0000256" key="10">
    <source>
        <dbReference type="SAM" id="Phobius"/>
    </source>
</evidence>
<dbReference type="Proteomes" id="UP001177744">
    <property type="component" value="Unassembled WGS sequence"/>
</dbReference>
<feature type="transmembrane region" description="Helical" evidence="10">
    <location>
        <begin position="564"/>
        <end position="583"/>
    </location>
</feature>
<keyword evidence="7 10" id="KW-0472">Membrane</keyword>
<dbReference type="Pfam" id="PF00939">
    <property type="entry name" value="Na_sulph_symp"/>
    <property type="match status" value="2"/>
</dbReference>
<reference evidence="11" key="1">
    <citation type="submission" date="2023-06" db="EMBL/GenBank/DDBJ databases">
        <title>Reference genome for the Northern bat (Eptesicus nilssonii), a most northern bat species.</title>
        <authorList>
            <person name="Laine V.N."/>
            <person name="Pulliainen A.T."/>
            <person name="Lilley T.M."/>
        </authorList>
    </citation>
    <scope>NUCLEOTIDE SEQUENCE</scope>
    <source>
        <strain evidence="11">BLF_Eptnil</strain>
        <tissue evidence="11">Kidney</tissue>
    </source>
</reference>
<dbReference type="InterPro" id="IPR031312">
    <property type="entry name" value="Na/sul_symport_CS"/>
</dbReference>
<organism evidence="11 12">
    <name type="scientific">Cnephaeus nilssonii</name>
    <name type="common">Northern bat</name>
    <name type="synonym">Eptesicus nilssonii</name>
    <dbReference type="NCBI Taxonomy" id="3371016"/>
    <lineage>
        <taxon>Eukaryota</taxon>
        <taxon>Metazoa</taxon>
        <taxon>Chordata</taxon>
        <taxon>Craniata</taxon>
        <taxon>Vertebrata</taxon>
        <taxon>Euteleostomi</taxon>
        <taxon>Mammalia</taxon>
        <taxon>Eutheria</taxon>
        <taxon>Laurasiatheria</taxon>
        <taxon>Chiroptera</taxon>
        <taxon>Yangochiroptera</taxon>
        <taxon>Vespertilionidae</taxon>
        <taxon>Cnephaeus</taxon>
    </lineage>
</organism>
<dbReference type="GO" id="GO:0015729">
    <property type="term" value="P:oxaloacetate transport"/>
    <property type="evidence" value="ECO:0007669"/>
    <property type="project" value="TreeGrafter"/>
</dbReference>
<keyword evidence="8" id="KW-0406">Ion transport</keyword>
<dbReference type="InterPro" id="IPR001898">
    <property type="entry name" value="SLC13A/DASS"/>
</dbReference>
<name>A0AA40LHA9_CNENI</name>
<evidence type="ECO:0000313" key="11">
    <source>
        <dbReference type="EMBL" id="KAK1331528.1"/>
    </source>
</evidence>
<accession>A0AA40LHA9</accession>
<gene>
    <name evidence="11" type="ORF">QTO34_009485</name>
</gene>
<comment type="caution">
    <text evidence="11">The sequence shown here is derived from an EMBL/GenBank/DDBJ whole genome shotgun (WGS) entry which is preliminary data.</text>
</comment>
<dbReference type="PANTHER" id="PTHR10283:SF109">
    <property type="entry name" value="NA(+)_CITRATE COTRANSPORTER"/>
    <property type="match status" value="1"/>
</dbReference>
<evidence type="ECO:0000256" key="8">
    <source>
        <dbReference type="ARBA" id="ARBA00023201"/>
    </source>
</evidence>
<feature type="transmembrane region" description="Helical" evidence="10">
    <location>
        <begin position="125"/>
        <end position="156"/>
    </location>
</feature>